<comment type="caution">
    <text evidence="2">The sequence shown here is derived from an EMBL/GenBank/DDBJ whole genome shotgun (WGS) entry which is preliminary data.</text>
</comment>
<dbReference type="EMBL" id="JBHTHM010000747">
    <property type="protein sequence ID" value="MFD0785265.1"/>
    <property type="molecule type" value="Genomic_DNA"/>
</dbReference>
<evidence type="ECO:0000313" key="2">
    <source>
        <dbReference type="EMBL" id="MFD0785265.1"/>
    </source>
</evidence>
<dbReference type="GO" id="GO:0016853">
    <property type="term" value="F:isomerase activity"/>
    <property type="evidence" value="ECO:0007669"/>
    <property type="project" value="UniProtKB-KW"/>
</dbReference>
<evidence type="ECO:0000313" key="3">
    <source>
        <dbReference type="Proteomes" id="UP001597053"/>
    </source>
</evidence>
<reference evidence="3" key="1">
    <citation type="journal article" date="2019" name="Int. J. Syst. Evol. Microbiol.">
        <title>The Global Catalogue of Microorganisms (GCM) 10K type strain sequencing project: providing services to taxonomists for standard genome sequencing and annotation.</title>
        <authorList>
            <consortium name="The Broad Institute Genomics Platform"/>
            <consortium name="The Broad Institute Genome Sequencing Center for Infectious Disease"/>
            <person name="Wu L."/>
            <person name="Ma J."/>
        </authorList>
    </citation>
    <scope>NUCLEOTIDE SEQUENCE [LARGE SCALE GENOMIC DNA]</scope>
    <source>
        <strain evidence="3">JCM 32148</strain>
    </source>
</reference>
<sequence>MTSTRERQRAAARARLEKEMAERAARAR</sequence>
<keyword evidence="3" id="KW-1185">Reference proteome</keyword>
<keyword evidence="2" id="KW-0413">Isomerase</keyword>
<accession>A0ABW3A2V6</accession>
<protein>
    <submittedName>
        <fullName evidence="2">Peptidylprolyl isomerase</fullName>
    </submittedName>
</protein>
<gene>
    <name evidence="2" type="ORF">ACFQZ8_15270</name>
</gene>
<proteinExistence type="predicted"/>
<organism evidence="2 3">
    <name type="scientific">Micromonospora azadirachtae</name>
    <dbReference type="NCBI Taxonomy" id="1970735"/>
    <lineage>
        <taxon>Bacteria</taxon>
        <taxon>Bacillati</taxon>
        <taxon>Actinomycetota</taxon>
        <taxon>Actinomycetes</taxon>
        <taxon>Micromonosporales</taxon>
        <taxon>Micromonosporaceae</taxon>
        <taxon>Micromonospora</taxon>
    </lineage>
</organism>
<evidence type="ECO:0000256" key="1">
    <source>
        <dbReference type="SAM" id="MobiDB-lite"/>
    </source>
</evidence>
<feature type="region of interest" description="Disordered" evidence="1">
    <location>
        <begin position="1"/>
        <end position="28"/>
    </location>
</feature>
<feature type="non-terminal residue" evidence="2">
    <location>
        <position position="28"/>
    </location>
</feature>
<dbReference type="Proteomes" id="UP001597053">
    <property type="component" value="Unassembled WGS sequence"/>
</dbReference>
<name>A0ABW3A2V6_9ACTN</name>